<sequence>MTCGKLSIYFWGVSATRPFGEREPPCIIIASCSSMVLLDAGEGCQRAFEHFNLGYNRRMVILISHLHGDHYLGLFPLLHTLSLSGRSEELVIVGPPHLRRALQDFNAQRGFPLVFLEVWGTQGVIDLRLQAGFTISYVAAPHAPFSYSFVIRYPDVPHLDSSKLDEAGVPREVRRALIERGFVAVDGREFRLRDFLKSVDPGPIIAYSGDTLPNAAFIAKSRGADVMIHEATFSEAEEKAKAVPHSSPVDAAEAALRAKAKLLVLTHFSTKYKDPEKLAEEARKVFPRTIYASKGLVIQLTAKIPRSITLRRLERV</sequence>
<dbReference type="Pfam" id="PF23023">
    <property type="entry name" value="Anti-Pycsar_Apyc1"/>
    <property type="match status" value="1"/>
</dbReference>
<dbReference type="Gene3D" id="3.60.15.10">
    <property type="entry name" value="Ribonuclease Z/Hydroxyacylglutathione hydrolase-like"/>
    <property type="match status" value="1"/>
</dbReference>
<dbReference type="GO" id="GO:0008270">
    <property type="term" value="F:zinc ion binding"/>
    <property type="evidence" value="ECO:0007669"/>
    <property type="project" value="UniProtKB-UniRule"/>
</dbReference>
<evidence type="ECO:0000256" key="5">
    <source>
        <dbReference type="ARBA" id="ARBA00022759"/>
    </source>
</evidence>
<feature type="domain" description="Metallo-beta-lactamase" evidence="9">
    <location>
        <begin position="201"/>
        <end position="268"/>
    </location>
</feature>
<evidence type="ECO:0000256" key="7">
    <source>
        <dbReference type="ARBA" id="ARBA00022833"/>
    </source>
</evidence>
<evidence type="ECO:0000259" key="9">
    <source>
        <dbReference type="Pfam" id="PF12706"/>
    </source>
</evidence>
<accession>A0A7C4FD06</accession>
<dbReference type="EC" id="3.1.26.11" evidence="8"/>
<proteinExistence type="inferred from homology"/>
<evidence type="ECO:0000256" key="3">
    <source>
        <dbReference type="ARBA" id="ARBA00022722"/>
    </source>
</evidence>
<evidence type="ECO:0000256" key="8">
    <source>
        <dbReference type="HAMAP-Rule" id="MF_01818"/>
    </source>
</evidence>
<feature type="binding site" evidence="8">
    <location>
        <position position="70"/>
    </location>
    <ligand>
        <name>Zn(2+)</name>
        <dbReference type="ChEBI" id="CHEBI:29105"/>
        <label>2</label>
        <note>catalytic</note>
    </ligand>
</feature>
<dbReference type="EMBL" id="DTFI01000045">
    <property type="protein sequence ID" value="HGI43048.1"/>
    <property type="molecule type" value="Genomic_DNA"/>
</dbReference>
<organism evidence="10">
    <name type="scientific">Thermofilum pendens</name>
    <dbReference type="NCBI Taxonomy" id="2269"/>
    <lineage>
        <taxon>Archaea</taxon>
        <taxon>Thermoproteota</taxon>
        <taxon>Thermoprotei</taxon>
        <taxon>Thermofilales</taxon>
        <taxon>Thermofilaceae</taxon>
        <taxon>Thermofilum</taxon>
    </lineage>
</organism>
<comment type="similarity">
    <text evidence="8">Belongs to the RNase Z family.</text>
</comment>
<feature type="binding site" evidence="8">
    <location>
        <position position="267"/>
    </location>
    <ligand>
        <name>Zn(2+)</name>
        <dbReference type="ChEBI" id="CHEBI:29105"/>
        <label>2</label>
        <note>catalytic</note>
    </ligand>
</feature>
<comment type="subunit">
    <text evidence="1 8">Homodimer.</text>
</comment>
<evidence type="ECO:0000256" key="2">
    <source>
        <dbReference type="ARBA" id="ARBA00022694"/>
    </source>
</evidence>
<dbReference type="GO" id="GO:0042781">
    <property type="term" value="F:3'-tRNA processing endoribonuclease activity"/>
    <property type="evidence" value="ECO:0007669"/>
    <property type="project" value="UniProtKB-UniRule"/>
</dbReference>
<feature type="binding site" evidence="8">
    <location>
        <position position="65"/>
    </location>
    <ligand>
        <name>Zn(2+)</name>
        <dbReference type="ChEBI" id="CHEBI:29105"/>
        <label>1</label>
        <note>catalytic</note>
    </ligand>
</feature>
<dbReference type="InterPro" id="IPR001279">
    <property type="entry name" value="Metallo-B-lactamas"/>
</dbReference>
<comment type="catalytic activity">
    <reaction evidence="8">
        <text>Endonucleolytic cleavage of RNA, removing extra 3' nucleotides from tRNA precursor, generating 3' termini of tRNAs. A 3'-hydroxy group is left at the tRNA terminus and a 5'-phosphoryl group is left at the trailer molecule.</text>
        <dbReference type="EC" id="3.1.26.11"/>
    </reaction>
</comment>
<feature type="binding site" evidence="8">
    <location>
        <position position="67"/>
    </location>
    <ligand>
        <name>Zn(2+)</name>
        <dbReference type="ChEBI" id="CHEBI:29105"/>
        <label>1</label>
        <note>catalytic</note>
    </ligand>
</feature>
<keyword evidence="6 8" id="KW-0378">Hydrolase</keyword>
<dbReference type="PANTHER" id="PTHR46018">
    <property type="entry name" value="ZINC PHOSPHODIESTERASE ELAC PROTEIN 1"/>
    <property type="match status" value="1"/>
</dbReference>
<protein>
    <recommendedName>
        <fullName evidence="8">Ribonuclease Z</fullName>
        <shortName evidence="8">RNase Z</shortName>
        <ecNumber evidence="8">3.1.26.11</ecNumber>
    </recommendedName>
    <alternativeName>
        <fullName evidence="8">tRNA 3 endonuclease</fullName>
    </alternativeName>
    <alternativeName>
        <fullName evidence="8">tRNase Z</fullName>
    </alternativeName>
</protein>
<name>A0A7C4FD06_THEPE</name>
<evidence type="ECO:0000313" key="10">
    <source>
        <dbReference type="EMBL" id="HGI43048.1"/>
    </source>
</evidence>
<feature type="binding site" evidence="8">
    <location>
        <position position="142"/>
    </location>
    <ligand>
        <name>Zn(2+)</name>
        <dbReference type="ChEBI" id="CHEBI:29105"/>
        <label>1</label>
        <note>catalytic</note>
    </ligand>
</feature>
<feature type="binding site" evidence="8">
    <location>
        <position position="69"/>
    </location>
    <ligand>
        <name>Zn(2+)</name>
        <dbReference type="ChEBI" id="CHEBI:29105"/>
        <label>2</label>
        <note>catalytic</note>
    </ligand>
</feature>
<dbReference type="Pfam" id="PF12706">
    <property type="entry name" value="Lactamase_B_2"/>
    <property type="match status" value="1"/>
</dbReference>
<dbReference type="AlphaFoldDB" id="A0A7C4FD06"/>
<keyword evidence="2 8" id="KW-0819">tRNA processing</keyword>
<comment type="caution">
    <text evidence="10">The sequence shown here is derived from an EMBL/GenBank/DDBJ whole genome shotgun (WGS) entry which is preliminary data.</text>
</comment>
<dbReference type="InterPro" id="IPR036866">
    <property type="entry name" value="RibonucZ/Hydroxyglut_hydro"/>
</dbReference>
<keyword evidence="3 8" id="KW-0540">Nuclease</keyword>
<comment type="function">
    <text evidence="8">Zinc phosphodiesterase, which displays some tRNA 3'-processing endonuclease activity. Probably involved in tRNA maturation, by removing a 3'-trailer from precursor tRNA.</text>
</comment>
<keyword evidence="7 8" id="KW-0862">Zinc</keyword>
<dbReference type="PANTHER" id="PTHR46018:SF2">
    <property type="entry name" value="ZINC PHOSPHODIESTERASE ELAC PROTEIN 1"/>
    <property type="match status" value="1"/>
</dbReference>
<keyword evidence="5 8" id="KW-0255">Endonuclease</keyword>
<comment type="cofactor">
    <cofactor evidence="8">
        <name>Zn(2+)</name>
        <dbReference type="ChEBI" id="CHEBI:29105"/>
    </cofactor>
    <text evidence="8">Binds 2 Zn(2+) ions.</text>
</comment>
<dbReference type="HAMAP" id="MF_01818">
    <property type="entry name" value="RNase_Z_BN"/>
    <property type="match status" value="1"/>
</dbReference>
<evidence type="ECO:0000256" key="4">
    <source>
        <dbReference type="ARBA" id="ARBA00022723"/>
    </source>
</evidence>
<feature type="binding site" evidence="8">
    <location>
        <position position="210"/>
    </location>
    <ligand>
        <name>Zn(2+)</name>
        <dbReference type="ChEBI" id="CHEBI:29105"/>
        <label>1</label>
        <note>catalytic</note>
    </ligand>
</feature>
<reference evidence="10" key="1">
    <citation type="journal article" date="2020" name="mSystems">
        <title>Genome- and Community-Level Interaction Insights into Carbon Utilization and Element Cycling Functions of Hydrothermarchaeota in Hydrothermal Sediment.</title>
        <authorList>
            <person name="Zhou Z."/>
            <person name="Liu Y."/>
            <person name="Xu W."/>
            <person name="Pan J."/>
            <person name="Luo Z.H."/>
            <person name="Li M."/>
        </authorList>
    </citation>
    <scope>NUCLEOTIDE SEQUENCE [LARGE SCALE GENOMIC DNA]</scope>
    <source>
        <strain evidence="10">SpSt-735</strain>
    </source>
</reference>
<feature type="active site" description="Proton acceptor" evidence="8">
    <location>
        <position position="69"/>
    </location>
</feature>
<dbReference type="InterPro" id="IPR013471">
    <property type="entry name" value="RNase_Z/BN"/>
</dbReference>
<keyword evidence="4 8" id="KW-0479">Metal-binding</keyword>
<dbReference type="SUPFAM" id="SSF56281">
    <property type="entry name" value="Metallo-hydrolase/oxidoreductase"/>
    <property type="match status" value="1"/>
</dbReference>
<evidence type="ECO:0000256" key="1">
    <source>
        <dbReference type="ARBA" id="ARBA00011738"/>
    </source>
</evidence>
<evidence type="ECO:0000256" key="6">
    <source>
        <dbReference type="ARBA" id="ARBA00022801"/>
    </source>
</evidence>
<feature type="binding site" evidence="8">
    <location>
        <position position="210"/>
    </location>
    <ligand>
        <name>Zn(2+)</name>
        <dbReference type="ChEBI" id="CHEBI:29105"/>
        <label>2</label>
        <note>catalytic</note>
    </ligand>
</feature>
<gene>
    <name evidence="8" type="primary">rnz</name>
    <name evidence="10" type="ORF">ENV17_01500</name>
</gene>